<keyword evidence="2" id="KW-1185">Reference proteome</keyword>
<dbReference type="Proteomes" id="UP001418222">
    <property type="component" value="Unassembled WGS sequence"/>
</dbReference>
<gene>
    <name evidence="1" type="ORF">KSP39_PZI004713</name>
</gene>
<reference evidence="1 2" key="1">
    <citation type="journal article" date="2022" name="Nat. Plants">
        <title>Genomes of leafy and leafless Platanthera orchids illuminate the evolution of mycoheterotrophy.</title>
        <authorList>
            <person name="Li M.H."/>
            <person name="Liu K.W."/>
            <person name="Li Z."/>
            <person name="Lu H.C."/>
            <person name="Ye Q.L."/>
            <person name="Zhang D."/>
            <person name="Wang J.Y."/>
            <person name="Li Y.F."/>
            <person name="Zhong Z.M."/>
            <person name="Liu X."/>
            <person name="Yu X."/>
            <person name="Liu D.K."/>
            <person name="Tu X.D."/>
            <person name="Liu B."/>
            <person name="Hao Y."/>
            <person name="Liao X.Y."/>
            <person name="Jiang Y.T."/>
            <person name="Sun W.H."/>
            <person name="Chen J."/>
            <person name="Chen Y.Q."/>
            <person name="Ai Y."/>
            <person name="Zhai J.W."/>
            <person name="Wu S.S."/>
            <person name="Zhou Z."/>
            <person name="Hsiao Y.Y."/>
            <person name="Wu W.L."/>
            <person name="Chen Y.Y."/>
            <person name="Lin Y.F."/>
            <person name="Hsu J.L."/>
            <person name="Li C.Y."/>
            <person name="Wang Z.W."/>
            <person name="Zhao X."/>
            <person name="Zhong W.Y."/>
            <person name="Ma X.K."/>
            <person name="Ma L."/>
            <person name="Huang J."/>
            <person name="Chen G.Z."/>
            <person name="Huang M.Z."/>
            <person name="Huang L."/>
            <person name="Peng D.H."/>
            <person name="Luo Y.B."/>
            <person name="Zou S.Q."/>
            <person name="Chen S.P."/>
            <person name="Lan S."/>
            <person name="Tsai W.C."/>
            <person name="Van de Peer Y."/>
            <person name="Liu Z.J."/>
        </authorList>
    </citation>
    <scope>NUCLEOTIDE SEQUENCE [LARGE SCALE GENOMIC DNA]</scope>
    <source>
        <strain evidence="1">Lor287</strain>
    </source>
</reference>
<sequence length="152" mass="17430">MAMRCLTTLLKSNLRKLRRSKTVSTDFSVIPLRRRRLHQPLKRARASAKFGHGAESFSPVYVDELFHRQPAAELNMKQQTEETPAVMKLQKPCSQSCGIGDSMLSNAGETATAIWDVDLRAEMFIRRFREEMKLQRQKSIGEYQEMLARGLS</sequence>
<dbReference type="AlphaFoldDB" id="A0AAP0BX97"/>
<evidence type="ECO:0000313" key="1">
    <source>
        <dbReference type="EMBL" id="KAK8951884.1"/>
    </source>
</evidence>
<organism evidence="1 2">
    <name type="scientific">Platanthera zijinensis</name>
    <dbReference type="NCBI Taxonomy" id="2320716"/>
    <lineage>
        <taxon>Eukaryota</taxon>
        <taxon>Viridiplantae</taxon>
        <taxon>Streptophyta</taxon>
        <taxon>Embryophyta</taxon>
        <taxon>Tracheophyta</taxon>
        <taxon>Spermatophyta</taxon>
        <taxon>Magnoliopsida</taxon>
        <taxon>Liliopsida</taxon>
        <taxon>Asparagales</taxon>
        <taxon>Orchidaceae</taxon>
        <taxon>Orchidoideae</taxon>
        <taxon>Orchideae</taxon>
        <taxon>Orchidinae</taxon>
        <taxon>Platanthera</taxon>
    </lineage>
</organism>
<evidence type="ECO:0000313" key="2">
    <source>
        <dbReference type="Proteomes" id="UP001418222"/>
    </source>
</evidence>
<accession>A0AAP0BX97</accession>
<dbReference type="PANTHER" id="PTHR33098:SF113">
    <property type="entry name" value="OS08G0127800 PROTEIN"/>
    <property type="match status" value="1"/>
</dbReference>
<comment type="caution">
    <text evidence="1">The sequence shown here is derived from an EMBL/GenBank/DDBJ whole genome shotgun (WGS) entry which is preliminary data.</text>
</comment>
<proteinExistence type="predicted"/>
<protein>
    <submittedName>
        <fullName evidence="1">Uncharacterized protein</fullName>
    </submittedName>
</protein>
<dbReference type="InterPro" id="IPR008480">
    <property type="entry name" value="DUF761_pln"/>
</dbReference>
<dbReference type="Pfam" id="PF05553">
    <property type="entry name" value="DUF761"/>
    <property type="match status" value="1"/>
</dbReference>
<dbReference type="EMBL" id="JBBWWQ010000003">
    <property type="protein sequence ID" value="KAK8951884.1"/>
    <property type="molecule type" value="Genomic_DNA"/>
</dbReference>
<name>A0AAP0BX97_9ASPA</name>
<dbReference type="PANTHER" id="PTHR33098">
    <property type="entry name" value="COTTON FIBER (DUF761)"/>
    <property type="match status" value="1"/>
</dbReference>